<dbReference type="Proteomes" id="UP000186795">
    <property type="component" value="Unassembled WGS sequence"/>
</dbReference>
<dbReference type="AlphaFoldDB" id="A0A1N7NSV7"/>
<accession>A0A1N7NSV7</accession>
<dbReference type="InterPro" id="IPR025648">
    <property type="entry name" value="DUF4358"/>
</dbReference>
<proteinExistence type="predicted"/>
<reference evidence="2" key="1">
    <citation type="submission" date="2017-01" db="EMBL/GenBank/DDBJ databases">
        <authorList>
            <person name="Varghese N."/>
            <person name="Submissions S."/>
        </authorList>
    </citation>
    <scope>NUCLEOTIDE SEQUENCE [LARGE SCALE GENOMIC DNA]</scope>
    <source>
        <strain evidence="2">DSM 45196</strain>
    </source>
</reference>
<name>A0A1N7NSV7_9BACL</name>
<gene>
    <name evidence="1" type="ORF">SAMN05421790_11025</name>
</gene>
<keyword evidence="2" id="KW-1185">Reference proteome</keyword>
<evidence type="ECO:0000313" key="2">
    <source>
        <dbReference type="Proteomes" id="UP000186795"/>
    </source>
</evidence>
<evidence type="ECO:0008006" key="3">
    <source>
        <dbReference type="Google" id="ProtNLM"/>
    </source>
</evidence>
<protein>
    <recommendedName>
        <fullName evidence="3">DUF4358 domain-containing protein</fullName>
    </recommendedName>
</protein>
<dbReference type="RefSeq" id="WP_076525798.1">
    <property type="nucleotide sequence ID" value="NZ_CP048103.1"/>
</dbReference>
<evidence type="ECO:0000313" key="1">
    <source>
        <dbReference type="EMBL" id="SIT01319.1"/>
    </source>
</evidence>
<dbReference type="Pfam" id="PF14270">
    <property type="entry name" value="DUF4358"/>
    <property type="match status" value="1"/>
</dbReference>
<dbReference type="EMBL" id="FTOD01000010">
    <property type="protein sequence ID" value="SIT01319.1"/>
    <property type="molecule type" value="Genomic_DNA"/>
</dbReference>
<sequence length="164" mass="18717">MKRYGKDIRTFLAVMFALAVAMSLLSGCSGEKEEAVEKLSAVEVGKRIEQEVNLDHMKPGDMSKLQKLYQIDADSIEDFILFTASSNVKADELAIIKVKDAHQIESVKEKISHRIDAQTVKFKDYRPEEFFLIDKHVLKTKGPFIFFAVSKEADQMERAFDYAF</sequence>
<organism evidence="1 2">
    <name type="scientific">Kroppenstedtia eburnea</name>
    <dbReference type="NCBI Taxonomy" id="714067"/>
    <lineage>
        <taxon>Bacteria</taxon>
        <taxon>Bacillati</taxon>
        <taxon>Bacillota</taxon>
        <taxon>Bacilli</taxon>
        <taxon>Bacillales</taxon>
        <taxon>Thermoactinomycetaceae</taxon>
        <taxon>Kroppenstedtia</taxon>
    </lineage>
</organism>
<dbReference type="OrthoDB" id="1797583at2"/>
<dbReference type="PROSITE" id="PS51257">
    <property type="entry name" value="PROKAR_LIPOPROTEIN"/>
    <property type="match status" value="1"/>
</dbReference>